<dbReference type="HOGENOM" id="CLU_2557095_0_0_7"/>
<sequence length="82" mass="8437">MGFRRGSEESAGSRSPAGAGDGPEGLIGAFEGIDEDQSSGLELRQSEDAPADCRAAEPKTHCGLCGTAAEAAPNDFDCPYFK</sequence>
<dbReference type="KEGG" id="sfu:Sfum_2877"/>
<feature type="region of interest" description="Disordered" evidence="1">
    <location>
        <begin position="1"/>
        <end position="47"/>
    </location>
</feature>
<accession>A0LMA2</accession>
<dbReference type="AlphaFoldDB" id="A0LMA2"/>
<feature type="compositionally biased region" description="Low complexity" evidence="1">
    <location>
        <begin position="9"/>
        <end position="18"/>
    </location>
</feature>
<evidence type="ECO:0000313" key="3">
    <source>
        <dbReference type="Proteomes" id="UP000001784"/>
    </source>
</evidence>
<dbReference type="EMBL" id="CP000478">
    <property type="protein sequence ID" value="ABK18554.1"/>
    <property type="molecule type" value="Genomic_DNA"/>
</dbReference>
<organism evidence="2 3">
    <name type="scientific">Syntrophobacter fumaroxidans (strain DSM 10017 / MPOB)</name>
    <dbReference type="NCBI Taxonomy" id="335543"/>
    <lineage>
        <taxon>Bacteria</taxon>
        <taxon>Pseudomonadati</taxon>
        <taxon>Thermodesulfobacteriota</taxon>
        <taxon>Syntrophobacteria</taxon>
        <taxon>Syntrophobacterales</taxon>
        <taxon>Syntrophobacteraceae</taxon>
        <taxon>Syntrophobacter</taxon>
    </lineage>
</organism>
<evidence type="ECO:0000256" key="1">
    <source>
        <dbReference type="SAM" id="MobiDB-lite"/>
    </source>
</evidence>
<proteinExistence type="predicted"/>
<protein>
    <submittedName>
        <fullName evidence="2">Uncharacterized protein</fullName>
    </submittedName>
</protein>
<dbReference type="InParanoid" id="A0LMA2"/>
<keyword evidence="3" id="KW-1185">Reference proteome</keyword>
<evidence type="ECO:0000313" key="2">
    <source>
        <dbReference type="EMBL" id="ABK18554.1"/>
    </source>
</evidence>
<dbReference type="RefSeq" id="WP_011699719.1">
    <property type="nucleotide sequence ID" value="NC_008554.1"/>
</dbReference>
<dbReference type="Proteomes" id="UP000001784">
    <property type="component" value="Chromosome"/>
</dbReference>
<name>A0LMA2_SYNFM</name>
<gene>
    <name evidence="2" type="ordered locus">Sfum_2877</name>
</gene>
<reference evidence="2 3" key="1">
    <citation type="submission" date="2006-10" db="EMBL/GenBank/DDBJ databases">
        <title>Complete sequence of Syntrophobacter fumaroxidans MPOB.</title>
        <authorList>
            <consortium name="US DOE Joint Genome Institute"/>
            <person name="Copeland A."/>
            <person name="Lucas S."/>
            <person name="Lapidus A."/>
            <person name="Barry K."/>
            <person name="Detter J.C."/>
            <person name="Glavina del Rio T."/>
            <person name="Hammon N."/>
            <person name="Israni S."/>
            <person name="Pitluck S."/>
            <person name="Goltsman E.G."/>
            <person name="Martinez M."/>
            <person name="Schmutz J."/>
            <person name="Larimer F."/>
            <person name="Land M."/>
            <person name="Hauser L."/>
            <person name="Kyrpides N."/>
            <person name="Kim E."/>
            <person name="Boone D.R."/>
            <person name="Brockman F."/>
            <person name="Culley D."/>
            <person name="Ferry J."/>
            <person name="Gunsalus R."/>
            <person name="McInerney M.J."/>
            <person name="Morrison M."/>
            <person name="Plugge C."/>
            <person name="Rohlin L."/>
            <person name="Scholten J."/>
            <person name="Sieber J."/>
            <person name="Stams A.J.M."/>
            <person name="Worm P."/>
            <person name="Henstra A.M."/>
            <person name="Richardson P."/>
        </authorList>
    </citation>
    <scope>NUCLEOTIDE SEQUENCE [LARGE SCALE GENOMIC DNA]</scope>
    <source>
        <strain evidence="3">DSM 10017 / MPOB</strain>
    </source>
</reference>